<dbReference type="Proteomes" id="UP000078561">
    <property type="component" value="Unassembled WGS sequence"/>
</dbReference>
<keyword evidence="5" id="KW-1185">Reference proteome</keyword>
<dbReference type="Gene3D" id="3.40.50.620">
    <property type="entry name" value="HUPs"/>
    <property type="match status" value="1"/>
</dbReference>
<evidence type="ECO:0008006" key="6">
    <source>
        <dbReference type="Google" id="ProtNLM"/>
    </source>
</evidence>
<dbReference type="PANTHER" id="PTHR20882:SF14">
    <property type="entry name" value="CYTOPLASMIC TRNA 2-THIOLATION PROTEIN 2"/>
    <property type="match status" value="1"/>
</dbReference>
<keyword evidence="1" id="KW-0963">Cytoplasm</keyword>
<protein>
    <recommendedName>
        <fullName evidence="6">Cytoplasmic tRNA 2-thiolation protein 2</fullName>
    </recommendedName>
</protein>
<proteinExistence type="predicted"/>
<evidence type="ECO:0000256" key="3">
    <source>
        <dbReference type="SAM" id="Phobius"/>
    </source>
</evidence>
<evidence type="ECO:0000313" key="5">
    <source>
        <dbReference type="Proteomes" id="UP000078561"/>
    </source>
</evidence>
<evidence type="ECO:0000256" key="2">
    <source>
        <dbReference type="ARBA" id="ARBA00022694"/>
    </source>
</evidence>
<name>A0A163KL33_ABSGL</name>
<dbReference type="OMA" id="TDGIYGW"/>
<dbReference type="SUPFAM" id="SSF52402">
    <property type="entry name" value="Adenine nucleotide alpha hydrolases-like"/>
    <property type="match status" value="1"/>
</dbReference>
<keyword evidence="2" id="KW-0819">tRNA processing</keyword>
<dbReference type="GO" id="GO:0002143">
    <property type="term" value="P:tRNA wobble position uridine thiolation"/>
    <property type="evidence" value="ECO:0007669"/>
    <property type="project" value="TreeGrafter"/>
</dbReference>
<dbReference type="STRING" id="4829.A0A163KL33"/>
<keyword evidence="3" id="KW-1133">Transmembrane helix</keyword>
<dbReference type="InParanoid" id="A0A163KL33"/>
<dbReference type="AlphaFoldDB" id="A0A163KL33"/>
<dbReference type="GO" id="GO:0016783">
    <property type="term" value="F:sulfurtransferase activity"/>
    <property type="evidence" value="ECO:0007669"/>
    <property type="project" value="TreeGrafter"/>
</dbReference>
<keyword evidence="3" id="KW-0812">Transmembrane</keyword>
<keyword evidence="3" id="KW-0472">Membrane</keyword>
<dbReference type="GO" id="GO:0000049">
    <property type="term" value="F:tRNA binding"/>
    <property type="evidence" value="ECO:0007669"/>
    <property type="project" value="InterPro"/>
</dbReference>
<evidence type="ECO:0000256" key="1">
    <source>
        <dbReference type="ARBA" id="ARBA00022490"/>
    </source>
</evidence>
<dbReference type="PANTHER" id="PTHR20882">
    <property type="entry name" value="CYTOPLASMIC TRNA 2-THIOLATION PROTEIN 2"/>
    <property type="match status" value="1"/>
</dbReference>
<dbReference type="EMBL" id="LT554937">
    <property type="protein sequence ID" value="SAM08913.1"/>
    <property type="molecule type" value="Genomic_DNA"/>
</dbReference>
<accession>A0A163KL33</accession>
<dbReference type="GO" id="GO:0005829">
    <property type="term" value="C:cytosol"/>
    <property type="evidence" value="ECO:0007669"/>
    <property type="project" value="TreeGrafter"/>
</dbReference>
<dbReference type="InterPro" id="IPR019407">
    <property type="entry name" value="CTU2"/>
</dbReference>
<organism evidence="4">
    <name type="scientific">Absidia glauca</name>
    <name type="common">Pin mould</name>
    <dbReference type="NCBI Taxonomy" id="4829"/>
    <lineage>
        <taxon>Eukaryota</taxon>
        <taxon>Fungi</taxon>
        <taxon>Fungi incertae sedis</taxon>
        <taxon>Mucoromycota</taxon>
        <taxon>Mucoromycotina</taxon>
        <taxon>Mucoromycetes</taxon>
        <taxon>Mucorales</taxon>
        <taxon>Cunninghamellaceae</taxon>
        <taxon>Absidia</taxon>
    </lineage>
</organism>
<dbReference type="FunCoup" id="A0A163KL33">
    <property type="interactions" value="320"/>
</dbReference>
<reference evidence="4" key="1">
    <citation type="submission" date="2016-04" db="EMBL/GenBank/DDBJ databases">
        <authorList>
            <person name="Evans L.H."/>
            <person name="Alamgir A."/>
            <person name="Owens N."/>
            <person name="Weber N.D."/>
            <person name="Virtaneva K."/>
            <person name="Barbian K."/>
            <person name="Babar A."/>
            <person name="Rosenke K."/>
        </authorList>
    </citation>
    <scope>NUCLEOTIDE SEQUENCE [LARGE SCALE GENOMIC DNA]</scope>
    <source>
        <strain evidence="4">CBS 101.48</strain>
    </source>
</reference>
<dbReference type="InterPro" id="IPR014729">
    <property type="entry name" value="Rossmann-like_a/b/a_fold"/>
</dbReference>
<gene>
    <name evidence="4" type="primary">ABSGL_14579.1 scaffold 14663</name>
</gene>
<evidence type="ECO:0000313" key="4">
    <source>
        <dbReference type="EMBL" id="SAM08913.1"/>
    </source>
</evidence>
<dbReference type="OrthoDB" id="25129at2759"/>
<sequence>MKNEPCCKCKTELSTVRLRHTFYCNKCFTYTFVGKYRSNVNRSKAIARKKGKVLLACSGGPSSIAMLHLTSIFMVINPNEKKKVAMIPSAVVCHIDESALFKEQEGSSQKLQSMVESKYTQLSYIGQAMEDIFDQKFSGDTDFDKTLKNVSGSNRDYEHLVQVMQQPADETNKSKGQRLRDLFDNINKNTAKEDLYWNIKFAMLLTIAKREGCDYIFMADSSTRQAIKMITKISNGRGYSIPMDVGLEVDSCFKDVVLLRPMKDMLAKEMGMYNRLHAQSND</sequence>
<feature type="transmembrane region" description="Helical" evidence="3">
    <location>
        <begin position="53"/>
        <end position="76"/>
    </location>
</feature>